<dbReference type="EC" id="6.1.1.10" evidence="1"/>
<organism evidence="12 13">
    <name type="scientific">Diploptera punctata</name>
    <name type="common">Pacific beetle cockroach</name>
    <dbReference type="NCBI Taxonomy" id="6984"/>
    <lineage>
        <taxon>Eukaryota</taxon>
        <taxon>Metazoa</taxon>
        <taxon>Ecdysozoa</taxon>
        <taxon>Arthropoda</taxon>
        <taxon>Hexapoda</taxon>
        <taxon>Insecta</taxon>
        <taxon>Pterygota</taxon>
        <taxon>Neoptera</taxon>
        <taxon>Polyneoptera</taxon>
        <taxon>Dictyoptera</taxon>
        <taxon>Blattodea</taxon>
        <taxon>Blaberoidea</taxon>
        <taxon>Blaberidae</taxon>
        <taxon>Diplopterinae</taxon>
        <taxon>Diploptera</taxon>
    </lineage>
</organism>
<keyword evidence="5 10" id="KW-0648">Protein biosynthesis</keyword>
<evidence type="ECO:0000256" key="8">
    <source>
        <dbReference type="ARBA" id="ARBA00030331"/>
    </source>
</evidence>
<dbReference type="PANTHER" id="PTHR43326">
    <property type="entry name" value="METHIONYL-TRNA SYNTHETASE"/>
    <property type="match status" value="1"/>
</dbReference>
<dbReference type="InterPro" id="IPR033911">
    <property type="entry name" value="MetRS_core"/>
</dbReference>
<feature type="non-terminal residue" evidence="12">
    <location>
        <position position="1"/>
    </location>
</feature>
<keyword evidence="3 10" id="KW-0547">Nucleotide-binding</keyword>
<comment type="similarity">
    <text evidence="10">Belongs to the class-I aminoacyl-tRNA synthetase family.</text>
</comment>
<reference evidence="12" key="1">
    <citation type="journal article" date="2023" name="IScience">
        <title>Live-bearing cockroach genome reveals convergent evolutionary mechanisms linked to viviparity in insects and beyond.</title>
        <authorList>
            <person name="Fouks B."/>
            <person name="Harrison M.C."/>
            <person name="Mikhailova A.A."/>
            <person name="Marchal E."/>
            <person name="English S."/>
            <person name="Carruthers M."/>
            <person name="Jennings E.C."/>
            <person name="Chiamaka E.L."/>
            <person name="Frigard R.A."/>
            <person name="Pippel M."/>
            <person name="Attardo G.M."/>
            <person name="Benoit J.B."/>
            <person name="Bornberg-Bauer E."/>
            <person name="Tobe S.S."/>
        </authorList>
    </citation>
    <scope>NUCLEOTIDE SEQUENCE</scope>
    <source>
        <strain evidence="12">Stay&amp;Tobe</strain>
    </source>
</reference>
<dbReference type="Pfam" id="PF09334">
    <property type="entry name" value="tRNA-synt_1g"/>
    <property type="match status" value="1"/>
</dbReference>
<evidence type="ECO:0000256" key="6">
    <source>
        <dbReference type="ARBA" id="ARBA00023146"/>
    </source>
</evidence>
<evidence type="ECO:0000259" key="11">
    <source>
        <dbReference type="Pfam" id="PF09334"/>
    </source>
</evidence>
<feature type="domain" description="Methionyl/Leucyl tRNA synthetase" evidence="11">
    <location>
        <begin position="2"/>
        <end position="257"/>
    </location>
</feature>
<comment type="catalytic activity">
    <reaction evidence="9">
        <text>tRNA(Met) + L-methionine + ATP = L-methionyl-tRNA(Met) + AMP + diphosphate</text>
        <dbReference type="Rhea" id="RHEA:13481"/>
        <dbReference type="Rhea" id="RHEA-COMP:9667"/>
        <dbReference type="Rhea" id="RHEA-COMP:9698"/>
        <dbReference type="ChEBI" id="CHEBI:30616"/>
        <dbReference type="ChEBI" id="CHEBI:33019"/>
        <dbReference type="ChEBI" id="CHEBI:57844"/>
        <dbReference type="ChEBI" id="CHEBI:78442"/>
        <dbReference type="ChEBI" id="CHEBI:78530"/>
        <dbReference type="ChEBI" id="CHEBI:456215"/>
        <dbReference type="EC" id="6.1.1.10"/>
    </reaction>
</comment>
<evidence type="ECO:0000256" key="7">
    <source>
        <dbReference type="ARBA" id="ARBA00026124"/>
    </source>
</evidence>
<keyword evidence="13" id="KW-1185">Reference proteome</keyword>
<protein>
    <recommendedName>
        <fullName evidence="7">Methionine--tRNA ligase, mitochondrial</fullName>
        <ecNumber evidence="1">6.1.1.10</ecNumber>
    </recommendedName>
    <alternativeName>
        <fullName evidence="8">Mitochondrial methionyl-tRNA synthetase</fullName>
    </alternativeName>
</protein>
<evidence type="ECO:0000256" key="2">
    <source>
        <dbReference type="ARBA" id="ARBA00022598"/>
    </source>
</evidence>
<dbReference type="InterPro" id="IPR014729">
    <property type="entry name" value="Rossmann-like_a/b/a_fold"/>
</dbReference>
<keyword evidence="6 10" id="KW-0030">Aminoacyl-tRNA synthetase</keyword>
<sequence length="296" mass="33663">MFQAKLESAGHIYKGRYSGWYCVPDETFLSEKQLMEKQAPDGNTYKVSAESGHIVEWTQEDNFMFKLSAFQGDLLHWLKDERSVYPAKFRQRLIDFVSNPELLHDISVSRPKDRVYWGIPVPGSPHQTVYVWLDALVSYITAADGRMWPPDLQVVGKDILKFHGVYWPAFLIAAGMEPPRSLLCHSHWTVDGEKMSKSKGNIVDPIECIEKYTVSGLRYFLLREGVPHSDGNYSETKAIRILNSELADSLGNLLNRCCGATVNPEQIFPQIFSSSFDTLHRCEEACKLIEALTELP</sequence>
<dbReference type="SUPFAM" id="SSF52374">
    <property type="entry name" value="Nucleotidylyl transferase"/>
    <property type="match status" value="1"/>
</dbReference>
<dbReference type="FunFam" id="2.170.220.10:FF:000001">
    <property type="entry name" value="methionine--tRNA ligase, mitochondrial"/>
    <property type="match status" value="1"/>
</dbReference>
<evidence type="ECO:0000256" key="3">
    <source>
        <dbReference type="ARBA" id="ARBA00022741"/>
    </source>
</evidence>
<dbReference type="Proteomes" id="UP001233999">
    <property type="component" value="Unassembled WGS sequence"/>
</dbReference>
<dbReference type="GO" id="GO:0005739">
    <property type="term" value="C:mitochondrion"/>
    <property type="evidence" value="ECO:0007669"/>
    <property type="project" value="UniProtKB-ARBA"/>
</dbReference>
<reference evidence="12" key="2">
    <citation type="submission" date="2023-05" db="EMBL/GenBank/DDBJ databases">
        <authorList>
            <person name="Fouks B."/>
        </authorList>
    </citation>
    <scope>NUCLEOTIDE SEQUENCE</scope>
    <source>
        <strain evidence="12">Stay&amp;Tobe</strain>
        <tissue evidence="12">Testes</tissue>
    </source>
</reference>
<keyword evidence="2 10" id="KW-0436">Ligase</keyword>
<dbReference type="GO" id="GO:0005524">
    <property type="term" value="F:ATP binding"/>
    <property type="evidence" value="ECO:0007669"/>
    <property type="project" value="UniProtKB-KW"/>
</dbReference>
<evidence type="ECO:0000256" key="9">
    <source>
        <dbReference type="ARBA" id="ARBA00047364"/>
    </source>
</evidence>
<evidence type="ECO:0000313" key="12">
    <source>
        <dbReference type="EMBL" id="KAJ9581229.1"/>
    </source>
</evidence>
<dbReference type="AlphaFoldDB" id="A0AAD7ZIB6"/>
<dbReference type="Gene3D" id="3.40.50.620">
    <property type="entry name" value="HUPs"/>
    <property type="match status" value="1"/>
</dbReference>
<comment type="caution">
    <text evidence="12">The sequence shown here is derived from an EMBL/GenBank/DDBJ whole genome shotgun (WGS) entry which is preliminary data.</text>
</comment>
<dbReference type="EMBL" id="JASPKZ010007970">
    <property type="protein sequence ID" value="KAJ9581229.1"/>
    <property type="molecule type" value="Genomic_DNA"/>
</dbReference>
<dbReference type="Gene3D" id="1.10.730.10">
    <property type="entry name" value="Isoleucyl-tRNA Synthetase, Domain 1"/>
    <property type="match status" value="1"/>
</dbReference>
<keyword evidence="4 10" id="KW-0067">ATP-binding</keyword>
<evidence type="ECO:0000256" key="5">
    <source>
        <dbReference type="ARBA" id="ARBA00022917"/>
    </source>
</evidence>
<accession>A0AAD7ZIB6</accession>
<evidence type="ECO:0000256" key="4">
    <source>
        <dbReference type="ARBA" id="ARBA00022840"/>
    </source>
</evidence>
<dbReference type="InterPro" id="IPR015413">
    <property type="entry name" value="Methionyl/Leucyl_tRNA_Synth"/>
</dbReference>
<name>A0AAD7ZIB6_DIPPU</name>
<proteinExistence type="inferred from homology"/>
<dbReference type="PRINTS" id="PR01041">
    <property type="entry name" value="TRNASYNTHMET"/>
</dbReference>
<evidence type="ECO:0000256" key="10">
    <source>
        <dbReference type="RuleBase" id="RU363039"/>
    </source>
</evidence>
<dbReference type="Gene3D" id="2.170.220.10">
    <property type="match status" value="1"/>
</dbReference>
<dbReference type="GO" id="GO:0006431">
    <property type="term" value="P:methionyl-tRNA aminoacylation"/>
    <property type="evidence" value="ECO:0007669"/>
    <property type="project" value="InterPro"/>
</dbReference>
<dbReference type="PANTHER" id="PTHR43326:SF1">
    <property type="entry name" value="METHIONINE--TRNA LIGASE, MITOCHONDRIAL"/>
    <property type="match status" value="1"/>
</dbReference>
<gene>
    <name evidence="12" type="ORF">L9F63_023596</name>
</gene>
<evidence type="ECO:0000256" key="1">
    <source>
        <dbReference type="ARBA" id="ARBA00012838"/>
    </source>
</evidence>
<dbReference type="GO" id="GO:0004825">
    <property type="term" value="F:methionine-tRNA ligase activity"/>
    <property type="evidence" value="ECO:0007669"/>
    <property type="project" value="UniProtKB-EC"/>
</dbReference>
<evidence type="ECO:0000313" key="13">
    <source>
        <dbReference type="Proteomes" id="UP001233999"/>
    </source>
</evidence>
<dbReference type="InterPro" id="IPR023457">
    <property type="entry name" value="Met-tRNA_synth_2"/>
</dbReference>